<evidence type="ECO:0000313" key="2">
    <source>
        <dbReference type="Proteomes" id="UP001163603"/>
    </source>
</evidence>
<accession>A0ACC0Z762</accession>
<comment type="caution">
    <text evidence="1">The sequence shown here is derived from an EMBL/GenBank/DDBJ whole genome shotgun (WGS) entry which is preliminary data.</text>
</comment>
<protein>
    <submittedName>
        <fullName evidence="1">Uncharacterized protein</fullName>
    </submittedName>
</protein>
<name>A0ACC0Z762_9ROSI</name>
<evidence type="ECO:0000313" key="1">
    <source>
        <dbReference type="EMBL" id="KAJ0046028.1"/>
    </source>
</evidence>
<organism evidence="1 2">
    <name type="scientific">Pistacia integerrima</name>
    <dbReference type="NCBI Taxonomy" id="434235"/>
    <lineage>
        <taxon>Eukaryota</taxon>
        <taxon>Viridiplantae</taxon>
        <taxon>Streptophyta</taxon>
        <taxon>Embryophyta</taxon>
        <taxon>Tracheophyta</taxon>
        <taxon>Spermatophyta</taxon>
        <taxon>Magnoliopsida</taxon>
        <taxon>eudicotyledons</taxon>
        <taxon>Gunneridae</taxon>
        <taxon>Pentapetalae</taxon>
        <taxon>rosids</taxon>
        <taxon>malvids</taxon>
        <taxon>Sapindales</taxon>
        <taxon>Anacardiaceae</taxon>
        <taxon>Pistacia</taxon>
    </lineage>
</organism>
<reference evidence="2" key="1">
    <citation type="journal article" date="2023" name="G3 (Bethesda)">
        <title>Genome assembly and association tests identify interacting loci associated with vigor, precocity, and sex in interspecific pistachio rootstocks.</title>
        <authorList>
            <person name="Palmer W."/>
            <person name="Jacygrad E."/>
            <person name="Sagayaradj S."/>
            <person name="Cavanaugh K."/>
            <person name="Han R."/>
            <person name="Bertier L."/>
            <person name="Beede B."/>
            <person name="Kafkas S."/>
            <person name="Golino D."/>
            <person name="Preece J."/>
            <person name="Michelmore R."/>
        </authorList>
    </citation>
    <scope>NUCLEOTIDE SEQUENCE [LARGE SCALE GENOMIC DNA]</scope>
</reference>
<gene>
    <name evidence="1" type="ORF">Pint_06110</name>
</gene>
<dbReference type="EMBL" id="CM047738">
    <property type="protein sequence ID" value="KAJ0046028.1"/>
    <property type="molecule type" value="Genomic_DNA"/>
</dbReference>
<dbReference type="Proteomes" id="UP001163603">
    <property type="component" value="Chromosome 3"/>
</dbReference>
<keyword evidence="2" id="KW-1185">Reference proteome</keyword>
<sequence length="212" mass="23482">MISLMHRILSAISVIETALHKVIRDNRFVNQHAKTNSMRNSSVLANISKSIKPSSLRMPSPKIGYFDAQYSVALTPKGDMRFHSGVHSSSSKTGSGVANHNGVATRTMRGKLQQWGTLSEIDSQKTGGLCHPLGNRLCGSASSKKDKVNRGFMNLKKGMKRKGLDSQRTAKNEDANKQSPLHILTDDDKENLWSFHNQVENLSKHIEAINFN</sequence>
<proteinExistence type="predicted"/>